<sequence length="469" mass="49936">MSDAESRQNLRNHTGPALVLDARVSCQAPDLDKSTLSAPFYGNISGTVTNSTSSPRLQPIIPTSFLCVFAGPGQRSICQIGVNVAYLYIGSLDSHFQRKSKTYGTAFLIIDPSGNYNSQANISTSALTSTNATTSTRGSWTDVSHPSANSTLSLSLCFAPWDAARLSVNMHSSQNRTEPSPHWTAPTDTESVGSFNMDPVLHQLGLHSEPNDSGSFWQSTTFEGRGVLALDRPASLAPPAHSLPPFQRPFVQADMSSAGGGSSGISVPLAGNRSTLLSGHTLDAVLNNFTYTPDDLLAADPAVASLFNAAFRSTNGSAARALSAVITTLSATAYYGQLPAFDFVPEHGVEQVYFRTVQMPVRASGFAALVWLLAAHTVLVSVIMMIFNSKATGSLLGEAWQCIAQLQGVVTGVCGRDDGSGRAGAVGNMTDEEVEKVLQRQGRNNMRARIVGSGDDEGRLMWEVREVRE</sequence>
<keyword evidence="1" id="KW-0812">Transmembrane</keyword>
<dbReference type="EMBL" id="JAUJDW010000002">
    <property type="protein sequence ID" value="KAK0664054.1"/>
    <property type="molecule type" value="Genomic_DNA"/>
</dbReference>
<dbReference type="Proteomes" id="UP001175001">
    <property type="component" value="Unassembled WGS sequence"/>
</dbReference>
<comment type="caution">
    <text evidence="2">The sequence shown here is derived from an EMBL/GenBank/DDBJ whole genome shotgun (WGS) entry which is preliminary data.</text>
</comment>
<feature type="transmembrane region" description="Helical" evidence="1">
    <location>
        <begin position="365"/>
        <end position="387"/>
    </location>
</feature>
<keyword evidence="1" id="KW-0472">Membrane</keyword>
<dbReference type="AlphaFoldDB" id="A0AA39Z4M0"/>
<keyword evidence="1" id="KW-1133">Transmembrane helix</keyword>
<evidence type="ECO:0000313" key="3">
    <source>
        <dbReference type="Proteomes" id="UP001175001"/>
    </source>
</evidence>
<accession>A0AA39Z4M0</accession>
<protein>
    <submittedName>
        <fullName evidence="2">Uncharacterized protein</fullName>
    </submittedName>
</protein>
<gene>
    <name evidence="2" type="ORF">DIS24_g511</name>
</gene>
<keyword evidence="3" id="KW-1185">Reference proteome</keyword>
<evidence type="ECO:0000313" key="2">
    <source>
        <dbReference type="EMBL" id="KAK0664054.1"/>
    </source>
</evidence>
<reference evidence="2" key="1">
    <citation type="submission" date="2023-06" db="EMBL/GenBank/DDBJ databases">
        <title>Multi-omics analyses reveal the molecular pathogenesis toolkit of Lasiodiplodia hormozganensis, a cross-kingdom pathogen.</title>
        <authorList>
            <person name="Felix C."/>
            <person name="Meneses R."/>
            <person name="Goncalves M.F.M."/>
            <person name="Tilleman L."/>
            <person name="Duarte A.S."/>
            <person name="Jorrin-Novo J.V."/>
            <person name="Van De Peer Y."/>
            <person name="Deforce D."/>
            <person name="Van Nieuwerburgh F."/>
            <person name="Esteves A.C."/>
            <person name="Alves A."/>
        </authorList>
    </citation>
    <scope>NUCLEOTIDE SEQUENCE</scope>
    <source>
        <strain evidence="2">CBS 339.90</strain>
    </source>
</reference>
<evidence type="ECO:0000256" key="1">
    <source>
        <dbReference type="SAM" id="Phobius"/>
    </source>
</evidence>
<organism evidence="2 3">
    <name type="scientific">Lasiodiplodia hormozganensis</name>
    <dbReference type="NCBI Taxonomy" id="869390"/>
    <lineage>
        <taxon>Eukaryota</taxon>
        <taxon>Fungi</taxon>
        <taxon>Dikarya</taxon>
        <taxon>Ascomycota</taxon>
        <taxon>Pezizomycotina</taxon>
        <taxon>Dothideomycetes</taxon>
        <taxon>Dothideomycetes incertae sedis</taxon>
        <taxon>Botryosphaeriales</taxon>
        <taxon>Botryosphaeriaceae</taxon>
        <taxon>Lasiodiplodia</taxon>
    </lineage>
</organism>
<name>A0AA39Z4M0_9PEZI</name>
<proteinExistence type="predicted"/>